<dbReference type="eggNOG" id="COG1613">
    <property type="taxonomic scope" value="Bacteria"/>
</dbReference>
<keyword evidence="3" id="KW-0813">Transport</keyword>
<name>K9YR15_CYASC</name>
<dbReference type="GO" id="GO:0042597">
    <property type="term" value="C:periplasmic space"/>
    <property type="evidence" value="ECO:0007669"/>
    <property type="project" value="UniProtKB-SubCell"/>
</dbReference>
<dbReference type="KEGG" id="csn:Cyast_2605"/>
<dbReference type="InterPro" id="IPR034408">
    <property type="entry name" value="Sulphate/thiosulphate_BS"/>
</dbReference>
<dbReference type="EMBL" id="CP003940">
    <property type="protein sequence ID" value="AFZ48548.1"/>
    <property type="molecule type" value="Genomic_DNA"/>
</dbReference>
<dbReference type="GO" id="GO:1901681">
    <property type="term" value="F:sulfur compound binding"/>
    <property type="evidence" value="ECO:0007669"/>
    <property type="project" value="InterPro"/>
</dbReference>
<dbReference type="HOGENOM" id="CLU_055615_0_1_3"/>
<comment type="similarity">
    <text evidence="2">Belongs to the prokaryotic sulfate-binding protein family.</text>
</comment>
<dbReference type="GO" id="GO:0140104">
    <property type="term" value="F:molecular carrier activity"/>
    <property type="evidence" value="ECO:0007669"/>
    <property type="project" value="InterPro"/>
</dbReference>
<keyword evidence="8" id="KW-1185">Reference proteome</keyword>
<sequence length="352" mass="38387">MKLQRRLFGKFLLGLTISGVIASCASPPTTTENSGSATGVQNQEEVTLTLVSYAVTQSAYEKIVPQFVEYWEETTGQRVTIDQSYGGSGTQTRAVIDGLEADVVALALASDHYALQDAGLIEPGWENAVSGQNGIITRSVVALVSREGGEQVESWQDLADPDITVITANPKTSGGARWNFLGLWGSVTKAGGSVEEAKEFVAQVYGSVTTLPRDAREASDVFYTRNQGDVLMNYENELLLAESQGRIQPYVIPTDYNISIEGPVAVVDGYVDRRGTREVAEAFVEFLYTPEAQRAFAEAGFRPVNEEVFAEFSQRFPVVENLFTIEDFGGWNQAQPEFFSDGAIFDQALLGR</sequence>
<evidence type="ECO:0000256" key="2">
    <source>
        <dbReference type="ARBA" id="ARBA00006099"/>
    </source>
</evidence>
<dbReference type="STRING" id="292563.Cyast_2605"/>
<dbReference type="AlphaFoldDB" id="K9YR15"/>
<gene>
    <name evidence="7" type="ordered locus">Cyast_2605</name>
</gene>
<dbReference type="CDD" id="cd01005">
    <property type="entry name" value="PBP2_CysP"/>
    <property type="match status" value="1"/>
</dbReference>
<dbReference type="PATRIC" id="fig|292563.3.peg.2722"/>
<dbReference type="GO" id="GO:1902358">
    <property type="term" value="P:sulfate transmembrane transport"/>
    <property type="evidence" value="ECO:0007669"/>
    <property type="project" value="InterPro"/>
</dbReference>
<proteinExistence type="inferred from homology"/>
<keyword evidence="5" id="KW-0574">Periplasm</keyword>
<dbReference type="SUPFAM" id="SSF53850">
    <property type="entry name" value="Periplasmic binding protein-like II"/>
    <property type="match status" value="1"/>
</dbReference>
<accession>K9YR15</accession>
<dbReference type="Gene3D" id="3.40.190.10">
    <property type="entry name" value="Periplasmic binding protein-like II"/>
    <property type="match status" value="2"/>
</dbReference>
<evidence type="ECO:0000256" key="6">
    <source>
        <dbReference type="SAM" id="SignalP"/>
    </source>
</evidence>
<feature type="chain" id="PRO_5003938880" evidence="6">
    <location>
        <begin position="23"/>
        <end position="352"/>
    </location>
</feature>
<dbReference type="NCBIfam" id="TIGR00971">
    <property type="entry name" value="3a0106s03"/>
    <property type="match status" value="1"/>
</dbReference>
<protein>
    <submittedName>
        <fullName evidence="7">Sulfate ABC transporter, periplasmic sulfate-binding protein</fullName>
    </submittedName>
</protein>
<dbReference type="PANTHER" id="PTHR30368">
    <property type="entry name" value="SULFATE-BINDING PROTEIN"/>
    <property type="match status" value="1"/>
</dbReference>
<dbReference type="PANTHER" id="PTHR30368:SF2">
    <property type="entry name" value="SULFATE-BINDING PROTEIN"/>
    <property type="match status" value="1"/>
</dbReference>
<dbReference type="InterPro" id="IPR005669">
    <property type="entry name" value="Thiosulph/SO4-bd"/>
</dbReference>
<dbReference type="BioCyc" id="CSTA292563:G1353-2609-MONOMER"/>
<reference evidence="8" key="1">
    <citation type="journal article" date="2013" name="Proc. Natl. Acad. Sci. U.S.A.">
        <title>Improving the coverage of the cyanobacterial phylum using diversity-driven genome sequencing.</title>
        <authorList>
            <person name="Shih P.M."/>
            <person name="Wu D."/>
            <person name="Latifi A."/>
            <person name="Axen S.D."/>
            <person name="Fewer D.P."/>
            <person name="Talla E."/>
            <person name="Calteau A."/>
            <person name="Cai F."/>
            <person name="Tandeau de Marsac N."/>
            <person name="Rippka R."/>
            <person name="Herdman M."/>
            <person name="Sivonen K."/>
            <person name="Coursin T."/>
            <person name="Laurent T."/>
            <person name="Goodwin L."/>
            <person name="Nolan M."/>
            <person name="Davenport K.W."/>
            <person name="Han C.S."/>
            <person name="Rubin E.M."/>
            <person name="Eisen J.A."/>
            <person name="Woyke T."/>
            <person name="Gugger M."/>
            <person name="Kerfeld C.A."/>
        </authorList>
    </citation>
    <scope>NUCLEOTIDE SEQUENCE [LARGE SCALE GENOMIC DNA]</scope>
    <source>
        <strain evidence="8">ATCC 29140 / PCC 7202</strain>
    </source>
</reference>
<evidence type="ECO:0000313" key="8">
    <source>
        <dbReference type="Proteomes" id="UP000010483"/>
    </source>
</evidence>
<keyword evidence="4 6" id="KW-0732">Signal</keyword>
<dbReference type="Pfam" id="PF13531">
    <property type="entry name" value="SBP_bac_11"/>
    <property type="match status" value="1"/>
</dbReference>
<evidence type="ECO:0000256" key="1">
    <source>
        <dbReference type="ARBA" id="ARBA00004418"/>
    </source>
</evidence>
<dbReference type="PROSITE" id="PS51257">
    <property type="entry name" value="PROKAR_LIPOPROTEIN"/>
    <property type="match status" value="1"/>
</dbReference>
<dbReference type="Proteomes" id="UP000010483">
    <property type="component" value="Chromosome"/>
</dbReference>
<evidence type="ECO:0000256" key="3">
    <source>
        <dbReference type="ARBA" id="ARBA00022448"/>
    </source>
</evidence>
<feature type="signal peptide" evidence="6">
    <location>
        <begin position="1"/>
        <end position="22"/>
    </location>
</feature>
<dbReference type="PROSITE" id="PS00757">
    <property type="entry name" value="PROK_SULFATE_BIND_2"/>
    <property type="match status" value="1"/>
</dbReference>
<evidence type="ECO:0000313" key="7">
    <source>
        <dbReference type="EMBL" id="AFZ48548.1"/>
    </source>
</evidence>
<evidence type="ECO:0000256" key="5">
    <source>
        <dbReference type="ARBA" id="ARBA00022764"/>
    </source>
</evidence>
<evidence type="ECO:0000256" key="4">
    <source>
        <dbReference type="ARBA" id="ARBA00022729"/>
    </source>
</evidence>
<organism evidence="7 8">
    <name type="scientific">Cyanobacterium stanieri (strain ATCC 29140 / PCC 7202)</name>
    <dbReference type="NCBI Taxonomy" id="292563"/>
    <lineage>
        <taxon>Bacteria</taxon>
        <taxon>Bacillati</taxon>
        <taxon>Cyanobacteriota</taxon>
        <taxon>Cyanophyceae</taxon>
        <taxon>Oscillatoriophycideae</taxon>
        <taxon>Chroococcales</taxon>
        <taxon>Geminocystaceae</taxon>
        <taxon>Cyanobacterium</taxon>
    </lineage>
</organism>
<comment type="subcellular location">
    <subcellularLocation>
        <location evidence="1">Periplasm</location>
    </subcellularLocation>
</comment>